<organism evidence="2 3">
    <name type="scientific">Crotalaria pallida</name>
    <name type="common">Smooth rattlebox</name>
    <name type="synonym">Crotalaria striata</name>
    <dbReference type="NCBI Taxonomy" id="3830"/>
    <lineage>
        <taxon>Eukaryota</taxon>
        <taxon>Viridiplantae</taxon>
        <taxon>Streptophyta</taxon>
        <taxon>Embryophyta</taxon>
        <taxon>Tracheophyta</taxon>
        <taxon>Spermatophyta</taxon>
        <taxon>Magnoliopsida</taxon>
        <taxon>eudicotyledons</taxon>
        <taxon>Gunneridae</taxon>
        <taxon>Pentapetalae</taxon>
        <taxon>rosids</taxon>
        <taxon>fabids</taxon>
        <taxon>Fabales</taxon>
        <taxon>Fabaceae</taxon>
        <taxon>Papilionoideae</taxon>
        <taxon>50 kb inversion clade</taxon>
        <taxon>genistoids sensu lato</taxon>
        <taxon>core genistoids</taxon>
        <taxon>Crotalarieae</taxon>
        <taxon>Crotalaria</taxon>
    </lineage>
</organism>
<protein>
    <submittedName>
        <fullName evidence="2">Uncharacterized protein</fullName>
    </submittedName>
</protein>
<evidence type="ECO:0000256" key="1">
    <source>
        <dbReference type="SAM" id="MobiDB-lite"/>
    </source>
</evidence>
<name>A0AAN9HVP5_CROPI</name>
<gene>
    <name evidence="2" type="ORF">RIF29_29191</name>
</gene>
<dbReference type="Proteomes" id="UP001372338">
    <property type="component" value="Unassembled WGS sequence"/>
</dbReference>
<reference evidence="2 3" key="1">
    <citation type="submission" date="2024-01" db="EMBL/GenBank/DDBJ databases">
        <title>The genomes of 5 underutilized Papilionoideae crops provide insights into root nodulation and disease resistanc.</title>
        <authorList>
            <person name="Yuan L."/>
        </authorList>
    </citation>
    <scope>NUCLEOTIDE SEQUENCE [LARGE SCALE GENOMIC DNA]</scope>
    <source>
        <strain evidence="2">ZHUSHIDOU_FW_LH</strain>
        <tissue evidence="2">Leaf</tissue>
    </source>
</reference>
<dbReference type="EMBL" id="JAYWIO010000006">
    <property type="protein sequence ID" value="KAK7255772.1"/>
    <property type="molecule type" value="Genomic_DNA"/>
</dbReference>
<proteinExistence type="predicted"/>
<keyword evidence="3" id="KW-1185">Reference proteome</keyword>
<feature type="region of interest" description="Disordered" evidence="1">
    <location>
        <begin position="1"/>
        <end position="29"/>
    </location>
</feature>
<dbReference type="AlphaFoldDB" id="A0AAN9HVP5"/>
<evidence type="ECO:0000313" key="3">
    <source>
        <dbReference type="Proteomes" id="UP001372338"/>
    </source>
</evidence>
<evidence type="ECO:0000313" key="2">
    <source>
        <dbReference type="EMBL" id="KAK7255772.1"/>
    </source>
</evidence>
<accession>A0AAN9HVP5</accession>
<sequence>MAKKRGRPPKTPSSSAKKTPTKPLDDLDEITQHSLMEIDDEDLEDIDSLSPKKAAALLKNIDVLREKIVERADKEINDAQISGKGKEVQIQKLDKMAAIWNKKQDQQEDFRSNSGSFNVLCLA</sequence>
<comment type="caution">
    <text evidence="2">The sequence shown here is derived from an EMBL/GenBank/DDBJ whole genome shotgun (WGS) entry which is preliminary data.</text>
</comment>